<dbReference type="GO" id="GO:0043597">
    <property type="term" value="C:cytoplasmic replication fork"/>
    <property type="evidence" value="ECO:0007669"/>
    <property type="project" value="TreeGrafter"/>
</dbReference>
<dbReference type="PROSITE" id="PS50880">
    <property type="entry name" value="TOPRIM"/>
    <property type="match status" value="1"/>
</dbReference>
<dbReference type="Gene3D" id="1.10.460.10">
    <property type="entry name" value="Topoisomerase I, domain 2"/>
    <property type="match status" value="1"/>
</dbReference>
<evidence type="ECO:0000313" key="16">
    <source>
        <dbReference type="EMBL" id="MCX2523626.1"/>
    </source>
</evidence>
<dbReference type="Gene3D" id="3.40.50.140">
    <property type="match status" value="1"/>
</dbReference>
<dbReference type="AlphaFoldDB" id="A0AA42CU15"/>
<evidence type="ECO:0000256" key="7">
    <source>
        <dbReference type="ARBA" id="ARBA00023125"/>
    </source>
</evidence>
<dbReference type="InterPro" id="IPR005738">
    <property type="entry name" value="TopoIII"/>
</dbReference>
<dbReference type="SUPFAM" id="SSF56712">
    <property type="entry name" value="Prokaryotic type I DNA topoisomerase"/>
    <property type="match status" value="1"/>
</dbReference>
<proteinExistence type="inferred from homology"/>
<evidence type="ECO:0000313" key="17">
    <source>
        <dbReference type="Proteomes" id="UP001165678"/>
    </source>
</evidence>
<dbReference type="Pfam" id="PF01131">
    <property type="entry name" value="Topoisom_bac"/>
    <property type="match status" value="1"/>
</dbReference>
<evidence type="ECO:0000256" key="3">
    <source>
        <dbReference type="ARBA" id="ARBA00012891"/>
    </source>
</evidence>
<dbReference type="NCBIfam" id="TIGR01056">
    <property type="entry name" value="topB"/>
    <property type="match status" value="1"/>
</dbReference>
<dbReference type="InterPro" id="IPR013825">
    <property type="entry name" value="Topo_IA_cen_sub2"/>
</dbReference>
<dbReference type="InterPro" id="IPR003602">
    <property type="entry name" value="Topo_IA_DNA-bd_dom"/>
</dbReference>
<dbReference type="PROSITE" id="PS52039">
    <property type="entry name" value="TOPO_IA_2"/>
    <property type="match status" value="1"/>
</dbReference>
<dbReference type="SMART" id="SM00436">
    <property type="entry name" value="TOP1Bc"/>
    <property type="match status" value="1"/>
</dbReference>
<dbReference type="PANTHER" id="PTHR11390">
    <property type="entry name" value="PROKARYOTIC DNA TOPOISOMERASE"/>
    <property type="match status" value="1"/>
</dbReference>
<dbReference type="InterPro" id="IPR013826">
    <property type="entry name" value="Topo_IA_cen_sub3"/>
</dbReference>
<evidence type="ECO:0000256" key="5">
    <source>
        <dbReference type="ARBA" id="ARBA00022842"/>
    </source>
</evidence>
<protein>
    <recommendedName>
        <fullName evidence="3">DNA topoisomerase</fullName>
        <ecNumber evidence="3">5.6.2.1</ecNumber>
    </recommendedName>
    <alternativeName>
        <fullName evidence="12">Omega-protein</fullName>
    </alternativeName>
    <alternativeName>
        <fullName evidence="11">Relaxing enzyme</fullName>
    </alternativeName>
    <alternativeName>
        <fullName evidence="9">Swivelase</fullName>
    </alternativeName>
    <alternativeName>
        <fullName evidence="10">Untwisting enzyme</fullName>
    </alternativeName>
</protein>
<evidence type="ECO:0000259" key="14">
    <source>
        <dbReference type="PROSITE" id="PS50880"/>
    </source>
</evidence>
<evidence type="ECO:0000259" key="15">
    <source>
        <dbReference type="PROSITE" id="PS52039"/>
    </source>
</evidence>
<feature type="compositionally biased region" description="Low complexity" evidence="13">
    <location>
        <begin position="646"/>
        <end position="657"/>
    </location>
</feature>
<keyword evidence="4" id="KW-0479">Metal-binding</keyword>
<dbReference type="InterPro" id="IPR023406">
    <property type="entry name" value="Topo_IA_AS"/>
</dbReference>
<dbReference type="SMART" id="SM00437">
    <property type="entry name" value="TOP1Ac"/>
    <property type="match status" value="1"/>
</dbReference>
<dbReference type="CDD" id="cd03362">
    <property type="entry name" value="TOPRIM_TopoIA_TopoIII"/>
    <property type="match status" value="1"/>
</dbReference>
<dbReference type="FunFam" id="3.40.50.140:FF:000004">
    <property type="entry name" value="DNA topoisomerase 3"/>
    <property type="match status" value="1"/>
</dbReference>
<dbReference type="Proteomes" id="UP001165678">
    <property type="component" value="Unassembled WGS sequence"/>
</dbReference>
<evidence type="ECO:0000256" key="11">
    <source>
        <dbReference type="ARBA" id="ARBA00032235"/>
    </source>
</evidence>
<dbReference type="FunFam" id="1.10.290.10:FF:000004">
    <property type="entry name" value="DNA topoisomerase 3"/>
    <property type="match status" value="1"/>
</dbReference>
<feature type="domain" description="Topo IA-type catalytic" evidence="15">
    <location>
        <begin position="154"/>
        <end position="612"/>
    </location>
</feature>
<gene>
    <name evidence="16" type="ORF">OQ287_05195</name>
</gene>
<evidence type="ECO:0000256" key="9">
    <source>
        <dbReference type="ARBA" id="ARBA00030003"/>
    </source>
</evidence>
<dbReference type="GO" id="GO:0046872">
    <property type="term" value="F:metal ion binding"/>
    <property type="evidence" value="ECO:0007669"/>
    <property type="project" value="UniProtKB-KW"/>
</dbReference>
<name>A0AA42CU15_9GAMM</name>
<comment type="similarity">
    <text evidence="2">Belongs to the type IA topoisomerase family.</text>
</comment>
<evidence type="ECO:0000256" key="4">
    <source>
        <dbReference type="ARBA" id="ARBA00022723"/>
    </source>
</evidence>
<dbReference type="Gene3D" id="1.10.290.10">
    <property type="entry name" value="Topoisomerase I, domain 4"/>
    <property type="match status" value="1"/>
</dbReference>
<organism evidence="16 17">
    <name type="scientific">Larsenimonas rhizosphaerae</name>
    <dbReference type="NCBI Taxonomy" id="2944682"/>
    <lineage>
        <taxon>Bacteria</taxon>
        <taxon>Pseudomonadati</taxon>
        <taxon>Pseudomonadota</taxon>
        <taxon>Gammaproteobacteria</taxon>
        <taxon>Oceanospirillales</taxon>
        <taxon>Halomonadaceae</taxon>
        <taxon>Larsenimonas</taxon>
    </lineage>
</organism>
<evidence type="ECO:0000256" key="10">
    <source>
        <dbReference type="ARBA" id="ARBA00031985"/>
    </source>
</evidence>
<dbReference type="EMBL" id="JAPIVE010000001">
    <property type="protein sequence ID" value="MCX2523626.1"/>
    <property type="molecule type" value="Genomic_DNA"/>
</dbReference>
<dbReference type="InterPro" id="IPR006171">
    <property type="entry name" value="TOPRIM_dom"/>
</dbReference>
<dbReference type="SMART" id="SM00493">
    <property type="entry name" value="TOPRIM"/>
    <property type="match status" value="1"/>
</dbReference>
<dbReference type="InterPro" id="IPR034144">
    <property type="entry name" value="TOPRIM_TopoIII"/>
</dbReference>
<keyword evidence="8" id="KW-0413">Isomerase</keyword>
<dbReference type="Pfam" id="PF01751">
    <property type="entry name" value="Toprim"/>
    <property type="match status" value="1"/>
</dbReference>
<evidence type="ECO:0000256" key="12">
    <source>
        <dbReference type="ARBA" id="ARBA00032877"/>
    </source>
</evidence>
<dbReference type="PRINTS" id="PR00417">
    <property type="entry name" value="PRTPISMRASEI"/>
</dbReference>
<dbReference type="NCBIfam" id="NF005829">
    <property type="entry name" value="PRK07726.1"/>
    <property type="match status" value="1"/>
</dbReference>
<dbReference type="GO" id="GO:0006265">
    <property type="term" value="P:DNA topological change"/>
    <property type="evidence" value="ECO:0007669"/>
    <property type="project" value="InterPro"/>
</dbReference>
<dbReference type="GO" id="GO:0003677">
    <property type="term" value="F:DNA binding"/>
    <property type="evidence" value="ECO:0007669"/>
    <property type="project" value="UniProtKB-KW"/>
</dbReference>
<dbReference type="GO" id="GO:0006281">
    <property type="term" value="P:DNA repair"/>
    <property type="evidence" value="ECO:0007669"/>
    <property type="project" value="TreeGrafter"/>
</dbReference>
<dbReference type="PROSITE" id="PS00396">
    <property type="entry name" value="TOPO_IA_1"/>
    <property type="match status" value="1"/>
</dbReference>
<dbReference type="InterPro" id="IPR000380">
    <property type="entry name" value="Topo_IA"/>
</dbReference>
<feature type="region of interest" description="Disordered" evidence="13">
    <location>
        <begin position="622"/>
        <end position="657"/>
    </location>
</feature>
<feature type="domain" description="Toprim" evidence="14">
    <location>
        <begin position="1"/>
        <end position="138"/>
    </location>
</feature>
<evidence type="ECO:0000256" key="6">
    <source>
        <dbReference type="ARBA" id="ARBA00023029"/>
    </source>
</evidence>
<accession>A0AA42CU15</accession>
<dbReference type="EC" id="5.6.2.1" evidence="3"/>
<evidence type="ECO:0000256" key="13">
    <source>
        <dbReference type="SAM" id="MobiDB-lite"/>
    </source>
</evidence>
<keyword evidence="7" id="KW-0238">DNA-binding</keyword>
<sequence>MRLIIAEKPSLARAIAQALPGSGRRQDGYIDCGDTRVTWCFGHLLEQAEPEAYDPRYKRWHLEHLPIIPDQWQLKPRADARKQLSLIKKLAKESDQLVHAGDPDREGQLLVDEVISTFRLGAARQQQVQRLLVSDLTPAAITRALKALRPNSEFIPLSVSALARSRADWLYGINMTRLCTLKGRQAGYQGVLSIGRVQTPLLALVVQRDASIASFSPHDYFEVDACMAMAQGRAEAFRARWQPSEACEAWCDEEGRVLSARLADHVATTITNQPATVSGVDRKQKRQGPPLPYNLSTLQIDAAKRFGMSAQQVLDTCQALYERHTLITYPRSDCRYLPKDQHGNAPGILASLAGSAPSLRDALKGADSSRESKAWNTRQVGAHHAIIPTGRALDADKLSQAEQRLFELIARQYIAQFHPAWCFQDTRIELRIEGGTFVANERIWQTAGWKALFQKETTQETPNSGTQANPGALDDIKEGATLWCLRGERLDRTTQAPAPFTDASLLSAMTNIARFVTDAELRKVLRDTDGLGTEATRASIIELLFKRSFLRRDGKSIRASEAGKALVSQLPASMTTPDMTARWEAELNAISRREAGYQGFMTQLVEQLTPLIETLGNQSFTDFSALPAPPGKKATGTRRRTRKSSGGRSRTTGKSPT</sequence>
<dbReference type="InterPro" id="IPR013497">
    <property type="entry name" value="Topo_IA_cen"/>
</dbReference>
<dbReference type="GO" id="GO:0003917">
    <property type="term" value="F:DNA topoisomerase type I (single strand cut, ATP-independent) activity"/>
    <property type="evidence" value="ECO:0007669"/>
    <property type="project" value="UniProtKB-EC"/>
</dbReference>
<keyword evidence="17" id="KW-1185">Reference proteome</keyword>
<keyword evidence="6" id="KW-0799">Topoisomerase</keyword>
<evidence type="ECO:0000256" key="1">
    <source>
        <dbReference type="ARBA" id="ARBA00000213"/>
    </source>
</evidence>
<reference evidence="16" key="1">
    <citation type="submission" date="2022-11" db="EMBL/GenBank/DDBJ databases">
        <title>Larsenimonas rhizosphaerae sp. nov., isolated from a tidal mudflat.</title>
        <authorList>
            <person name="Lee S.D."/>
            <person name="Kim I.S."/>
        </authorList>
    </citation>
    <scope>NUCLEOTIDE SEQUENCE</scope>
    <source>
        <strain evidence="16">GH2-1</strain>
    </source>
</reference>
<dbReference type="InterPro" id="IPR013824">
    <property type="entry name" value="Topo_IA_cen_sub1"/>
</dbReference>
<comment type="caution">
    <text evidence="16">The sequence shown here is derived from an EMBL/GenBank/DDBJ whole genome shotgun (WGS) entry which is preliminary data.</text>
</comment>
<dbReference type="PANTHER" id="PTHR11390:SF21">
    <property type="entry name" value="DNA TOPOISOMERASE 3-ALPHA"/>
    <property type="match status" value="1"/>
</dbReference>
<dbReference type="InterPro" id="IPR003601">
    <property type="entry name" value="Topo_IA_2"/>
</dbReference>
<comment type="catalytic activity">
    <reaction evidence="1">
        <text>ATP-independent breakage of single-stranded DNA, followed by passage and rejoining.</text>
        <dbReference type="EC" id="5.6.2.1"/>
    </reaction>
</comment>
<dbReference type="GO" id="GO:0006310">
    <property type="term" value="P:DNA recombination"/>
    <property type="evidence" value="ECO:0007669"/>
    <property type="project" value="TreeGrafter"/>
</dbReference>
<dbReference type="Gene3D" id="2.70.20.10">
    <property type="entry name" value="Topoisomerase I, domain 3"/>
    <property type="match status" value="1"/>
</dbReference>
<keyword evidence="5" id="KW-0460">Magnesium</keyword>
<dbReference type="InterPro" id="IPR023405">
    <property type="entry name" value="Topo_IA_core_domain"/>
</dbReference>
<dbReference type="CDD" id="cd00186">
    <property type="entry name" value="TOP1Ac"/>
    <property type="match status" value="1"/>
</dbReference>
<evidence type="ECO:0000256" key="2">
    <source>
        <dbReference type="ARBA" id="ARBA00009446"/>
    </source>
</evidence>
<dbReference type="RefSeq" id="WP_265895758.1">
    <property type="nucleotide sequence ID" value="NZ_JAPIVE010000001.1"/>
</dbReference>
<feature type="compositionally biased region" description="Basic residues" evidence="13">
    <location>
        <begin position="635"/>
        <end position="645"/>
    </location>
</feature>
<evidence type="ECO:0000256" key="8">
    <source>
        <dbReference type="ARBA" id="ARBA00023235"/>
    </source>
</evidence>